<proteinExistence type="predicted"/>
<sequence>MSSIKITQAVGLGGANNLNDVKVVQTALNKLLKFIPPTKSLIVDGRLGSRPESSKTVVAIKLFQSKVLNMVRPDGKIDANGRTHRKMNEKLLTTLSKVTYKLPIASIDIQMLSDSEGSPRI</sequence>
<dbReference type="KEGG" id="sfr:Sfri_2352"/>
<dbReference type="RefSeq" id="WP_011637806.1">
    <property type="nucleotide sequence ID" value="NC_008345.1"/>
</dbReference>
<dbReference type="OrthoDB" id="8776734at2"/>
<evidence type="ECO:0000313" key="1">
    <source>
        <dbReference type="EMBL" id="ABI72197.1"/>
    </source>
</evidence>
<organism evidence="1 2">
    <name type="scientific">Shewanella frigidimarina (strain NCIMB 400)</name>
    <dbReference type="NCBI Taxonomy" id="318167"/>
    <lineage>
        <taxon>Bacteria</taxon>
        <taxon>Pseudomonadati</taxon>
        <taxon>Pseudomonadota</taxon>
        <taxon>Gammaproteobacteria</taxon>
        <taxon>Alteromonadales</taxon>
        <taxon>Shewanellaceae</taxon>
        <taxon>Shewanella</taxon>
    </lineage>
</organism>
<dbReference type="AlphaFoldDB" id="Q080W8"/>
<name>Q080W8_SHEFN</name>
<reference evidence="1 2" key="1">
    <citation type="submission" date="2006-08" db="EMBL/GenBank/DDBJ databases">
        <title>Complete sequence of Shewanella frigidimarina NCIMB 400.</title>
        <authorList>
            <consortium name="US DOE Joint Genome Institute"/>
            <person name="Copeland A."/>
            <person name="Lucas S."/>
            <person name="Lapidus A."/>
            <person name="Barry K."/>
            <person name="Detter J.C."/>
            <person name="Glavina del Rio T."/>
            <person name="Hammon N."/>
            <person name="Israni S."/>
            <person name="Dalin E."/>
            <person name="Tice H."/>
            <person name="Pitluck S."/>
            <person name="Fredrickson J.K."/>
            <person name="Kolker E."/>
            <person name="McCuel L.A."/>
            <person name="DiChristina T."/>
            <person name="Nealson K.H."/>
            <person name="Newman D."/>
            <person name="Tiedje J.M."/>
            <person name="Zhou J."/>
            <person name="Romine M.F."/>
            <person name="Culley D.E."/>
            <person name="Serres M."/>
            <person name="Chertkov O."/>
            <person name="Brettin T."/>
            <person name="Bruce D."/>
            <person name="Han C."/>
            <person name="Tapia R."/>
            <person name="Gilna P."/>
            <person name="Schmutz J."/>
            <person name="Larimer F."/>
            <person name="Land M."/>
            <person name="Hauser L."/>
            <person name="Kyrpides N."/>
            <person name="Mikhailova N."/>
            <person name="Richardson P."/>
        </authorList>
    </citation>
    <scope>NUCLEOTIDE SEQUENCE [LARGE SCALE GENOMIC DNA]</scope>
    <source>
        <strain evidence="1 2">NCIMB 400</strain>
    </source>
</reference>
<evidence type="ECO:0000313" key="2">
    <source>
        <dbReference type="Proteomes" id="UP000000684"/>
    </source>
</evidence>
<dbReference type="HOGENOM" id="CLU_2036454_0_0_6"/>
<protein>
    <submittedName>
        <fullName evidence="1">Uncharacterized protein</fullName>
    </submittedName>
</protein>
<dbReference type="eggNOG" id="COG3409">
    <property type="taxonomic scope" value="Bacteria"/>
</dbReference>
<keyword evidence="2" id="KW-1185">Reference proteome</keyword>
<gene>
    <name evidence="1" type="ordered locus">Sfri_2352</name>
</gene>
<dbReference type="GeneID" id="41837719"/>
<accession>Q080W8</accession>
<dbReference type="Proteomes" id="UP000000684">
    <property type="component" value="Chromosome"/>
</dbReference>
<dbReference type="EMBL" id="CP000447">
    <property type="protein sequence ID" value="ABI72197.1"/>
    <property type="molecule type" value="Genomic_DNA"/>
</dbReference>